<reference evidence="2" key="2">
    <citation type="submission" date="2024-05" db="EMBL/GenBank/DDBJ databases">
        <title>Rhodohalobacter halophilus gen. nov., sp. nov., a moderately halophilic member of the family Balneolaceae.</title>
        <authorList>
            <person name="Xia J."/>
        </authorList>
    </citation>
    <scope>NUCLEOTIDE SEQUENCE</scope>
    <source>
        <strain evidence="2">WB101</strain>
    </source>
</reference>
<comment type="similarity">
    <text evidence="1">Belongs to the ComF/GntX family.</text>
</comment>
<dbReference type="EMBL" id="JAKLWS010000006">
    <property type="protein sequence ID" value="MCG2588345.1"/>
    <property type="molecule type" value="Genomic_DNA"/>
</dbReference>
<dbReference type="Proteomes" id="UP001165366">
    <property type="component" value="Unassembled WGS sequence"/>
</dbReference>
<protein>
    <submittedName>
        <fullName evidence="2">ComF family protein</fullName>
    </submittedName>
</protein>
<evidence type="ECO:0000313" key="3">
    <source>
        <dbReference type="Proteomes" id="UP001165366"/>
    </source>
</evidence>
<comment type="caution">
    <text evidence="2">The sequence shown here is derived from an EMBL/GenBank/DDBJ whole genome shotgun (WGS) entry which is preliminary data.</text>
</comment>
<dbReference type="CDD" id="cd06223">
    <property type="entry name" value="PRTases_typeI"/>
    <property type="match status" value="1"/>
</dbReference>
<dbReference type="Gene3D" id="3.40.50.2020">
    <property type="match status" value="1"/>
</dbReference>
<evidence type="ECO:0000256" key="1">
    <source>
        <dbReference type="ARBA" id="ARBA00008007"/>
    </source>
</evidence>
<dbReference type="InterPro" id="IPR000836">
    <property type="entry name" value="PRTase_dom"/>
</dbReference>
<keyword evidence="3" id="KW-1185">Reference proteome</keyword>
<reference evidence="2" key="1">
    <citation type="submission" date="2022-01" db="EMBL/GenBank/DDBJ databases">
        <authorList>
            <person name="Wang Y."/>
        </authorList>
    </citation>
    <scope>NUCLEOTIDE SEQUENCE</scope>
    <source>
        <strain evidence="2">WB101</strain>
    </source>
</reference>
<sequence length="185" mass="21044">MARKEILPQSAAFIYTMWFFDKGGYLQDLLHKLKYHFMRGVGIELGYLLGKDFLHQQSTEELKYIDDLNPVIIPVPLHVKKRRKRGYNQARALAEGVSRSTGWTIIKKGAIKRVRKTKTQTGLTLEERSKNLKGAFQVKEPKLVLNRKCVVVDDVFTTGATTFELAKTLYEVNEVSSGILTVARA</sequence>
<dbReference type="InterPro" id="IPR051910">
    <property type="entry name" value="ComF/GntX_DNA_util-trans"/>
</dbReference>
<dbReference type="SUPFAM" id="SSF53271">
    <property type="entry name" value="PRTase-like"/>
    <property type="match status" value="1"/>
</dbReference>
<dbReference type="PANTHER" id="PTHR47505:SF1">
    <property type="entry name" value="DNA UTILIZATION PROTEIN YHGH"/>
    <property type="match status" value="1"/>
</dbReference>
<gene>
    <name evidence="2" type="ORF">L6773_07210</name>
</gene>
<dbReference type="RefSeq" id="WP_237853187.1">
    <property type="nucleotide sequence ID" value="NZ_JAKLWS010000006.1"/>
</dbReference>
<evidence type="ECO:0000313" key="2">
    <source>
        <dbReference type="EMBL" id="MCG2588345.1"/>
    </source>
</evidence>
<name>A0ABS9KBZ1_9BACT</name>
<accession>A0ABS9KBZ1</accession>
<dbReference type="PANTHER" id="PTHR47505">
    <property type="entry name" value="DNA UTILIZATION PROTEIN YHGH"/>
    <property type="match status" value="1"/>
</dbReference>
<organism evidence="2 3">
    <name type="scientific">Rhodohalobacter sulfatireducens</name>
    <dbReference type="NCBI Taxonomy" id="2911366"/>
    <lineage>
        <taxon>Bacteria</taxon>
        <taxon>Pseudomonadati</taxon>
        <taxon>Balneolota</taxon>
        <taxon>Balneolia</taxon>
        <taxon>Balneolales</taxon>
        <taxon>Balneolaceae</taxon>
        <taxon>Rhodohalobacter</taxon>
    </lineage>
</organism>
<dbReference type="InterPro" id="IPR029057">
    <property type="entry name" value="PRTase-like"/>
</dbReference>
<proteinExistence type="inferred from homology"/>